<dbReference type="Pfam" id="PF01740">
    <property type="entry name" value="STAS"/>
    <property type="match status" value="1"/>
</dbReference>
<comment type="similarity">
    <text evidence="1 2">Belongs to the anti-sigma-factor antagonist family.</text>
</comment>
<reference evidence="4" key="1">
    <citation type="submission" date="2021-04" db="EMBL/GenBank/DDBJ databases">
        <title>Genome based classification of Actinospica acidithermotolerans sp. nov., an actinobacterium isolated from an Indonesian hot spring.</title>
        <authorList>
            <person name="Kusuma A.B."/>
            <person name="Putra K.E."/>
            <person name="Nafisah S."/>
            <person name="Loh J."/>
            <person name="Nouioui I."/>
            <person name="Goodfellow M."/>
        </authorList>
    </citation>
    <scope>NUCLEOTIDE SEQUENCE</scope>
    <source>
        <strain evidence="4">MGRD01-02</strain>
    </source>
</reference>
<dbReference type="SUPFAM" id="SSF52091">
    <property type="entry name" value="SpoIIaa-like"/>
    <property type="match status" value="1"/>
</dbReference>
<accession>A0A941EAN3</accession>
<name>A0A941EAN3_9ACTN</name>
<dbReference type="EMBL" id="JAGSOH010000047">
    <property type="protein sequence ID" value="MBR7828036.1"/>
    <property type="molecule type" value="Genomic_DNA"/>
</dbReference>
<dbReference type="InterPro" id="IPR003658">
    <property type="entry name" value="Anti-sigma_ant"/>
</dbReference>
<gene>
    <name evidence="4" type="ORF">KDK95_17095</name>
</gene>
<feature type="domain" description="STAS" evidence="3">
    <location>
        <begin position="24"/>
        <end position="119"/>
    </location>
</feature>
<dbReference type="InterPro" id="IPR002645">
    <property type="entry name" value="STAS_dom"/>
</dbReference>
<dbReference type="CDD" id="cd07043">
    <property type="entry name" value="STAS_anti-anti-sigma_factors"/>
    <property type="match status" value="1"/>
</dbReference>
<keyword evidence="5" id="KW-1185">Reference proteome</keyword>
<organism evidence="4 5">
    <name type="scientific">Actinospica acidithermotolerans</name>
    <dbReference type="NCBI Taxonomy" id="2828514"/>
    <lineage>
        <taxon>Bacteria</taxon>
        <taxon>Bacillati</taxon>
        <taxon>Actinomycetota</taxon>
        <taxon>Actinomycetes</taxon>
        <taxon>Catenulisporales</taxon>
        <taxon>Actinospicaceae</taxon>
        <taxon>Actinospica</taxon>
    </lineage>
</organism>
<protein>
    <recommendedName>
        <fullName evidence="2">Anti-sigma factor antagonist</fullName>
    </recommendedName>
</protein>
<dbReference type="Proteomes" id="UP000676325">
    <property type="component" value="Unassembled WGS sequence"/>
</dbReference>
<dbReference type="InterPro" id="IPR036513">
    <property type="entry name" value="STAS_dom_sf"/>
</dbReference>
<comment type="caution">
    <text evidence="4">The sequence shown here is derived from an EMBL/GenBank/DDBJ whole genome shotgun (WGS) entry which is preliminary data.</text>
</comment>
<dbReference type="PANTHER" id="PTHR33495">
    <property type="entry name" value="ANTI-SIGMA FACTOR ANTAGONIST TM_1081-RELATED-RELATED"/>
    <property type="match status" value="1"/>
</dbReference>
<dbReference type="Gene3D" id="3.30.750.24">
    <property type="entry name" value="STAS domain"/>
    <property type="match status" value="1"/>
</dbReference>
<dbReference type="AlphaFoldDB" id="A0A941EAN3"/>
<evidence type="ECO:0000313" key="4">
    <source>
        <dbReference type="EMBL" id="MBR7828036.1"/>
    </source>
</evidence>
<dbReference type="NCBIfam" id="TIGR00377">
    <property type="entry name" value="ant_ant_sig"/>
    <property type="match status" value="1"/>
</dbReference>
<dbReference type="PROSITE" id="PS50801">
    <property type="entry name" value="STAS"/>
    <property type="match status" value="1"/>
</dbReference>
<evidence type="ECO:0000256" key="2">
    <source>
        <dbReference type="RuleBase" id="RU003749"/>
    </source>
</evidence>
<evidence type="ECO:0000256" key="1">
    <source>
        <dbReference type="ARBA" id="ARBA00009013"/>
    </source>
</evidence>
<dbReference type="GO" id="GO:0043856">
    <property type="term" value="F:anti-sigma factor antagonist activity"/>
    <property type="evidence" value="ECO:0007669"/>
    <property type="project" value="InterPro"/>
</dbReference>
<sequence>MDAAQPWQPPGLTVREQHGAHARVVIEVSGELDFAAVGRLRSRLLPATEHGTVVLDMAGVSFCDSGGIRVLVEAERSARGSGGAFRIAAPSDAVRRVLDLTNLDQMLEIFPDVDSALNR</sequence>
<evidence type="ECO:0000313" key="5">
    <source>
        <dbReference type="Proteomes" id="UP000676325"/>
    </source>
</evidence>
<dbReference type="PANTHER" id="PTHR33495:SF2">
    <property type="entry name" value="ANTI-SIGMA FACTOR ANTAGONIST TM_1081-RELATED"/>
    <property type="match status" value="1"/>
</dbReference>
<dbReference type="RefSeq" id="WP_212519175.1">
    <property type="nucleotide sequence ID" value="NZ_JAGSOH010000047.1"/>
</dbReference>
<evidence type="ECO:0000259" key="3">
    <source>
        <dbReference type="PROSITE" id="PS50801"/>
    </source>
</evidence>
<proteinExistence type="inferred from homology"/>